<keyword evidence="2" id="KW-0472">Membrane</keyword>
<proteinExistence type="predicted"/>
<keyword evidence="2" id="KW-0812">Transmembrane</keyword>
<sequence>MDNSFAETVPRWTWRFAAGSATLAVLSYLFGGPGTELLTGALAAAFLAVSGYILYEWRRGREGPPRNGGGDDEGQGQMHRTETTAEAGGDGGP</sequence>
<evidence type="ECO:0000313" key="4">
    <source>
        <dbReference type="Proteomes" id="UP000011513"/>
    </source>
</evidence>
<evidence type="ECO:0000256" key="1">
    <source>
        <dbReference type="SAM" id="MobiDB-lite"/>
    </source>
</evidence>
<reference evidence="3 4" key="1">
    <citation type="journal article" date="2014" name="PLoS Genet.">
        <title>Phylogenetically driven sequencing of extremely halophilic archaea reveals strategies for static and dynamic osmo-response.</title>
        <authorList>
            <person name="Becker E.A."/>
            <person name="Seitzer P.M."/>
            <person name="Tritt A."/>
            <person name="Larsen D."/>
            <person name="Krusor M."/>
            <person name="Yao A.I."/>
            <person name="Wu D."/>
            <person name="Madern D."/>
            <person name="Eisen J.A."/>
            <person name="Darling A.E."/>
            <person name="Facciotti M.T."/>
        </authorList>
    </citation>
    <scope>NUCLEOTIDE SEQUENCE [LARGE SCALE GENOMIC DNA]</scope>
    <source>
        <strain evidence="3 4">JCM 14848</strain>
    </source>
</reference>
<accession>M0CWB3</accession>
<evidence type="ECO:0000313" key="3">
    <source>
        <dbReference type="EMBL" id="ELZ26742.1"/>
    </source>
</evidence>
<feature type="transmembrane region" description="Helical" evidence="2">
    <location>
        <begin position="37"/>
        <end position="55"/>
    </location>
</feature>
<dbReference type="RefSeq" id="WP_008389556.1">
    <property type="nucleotide sequence ID" value="NZ_AOIV01000042.1"/>
</dbReference>
<comment type="caution">
    <text evidence="3">The sequence shown here is derived from an EMBL/GenBank/DDBJ whole genome shotgun (WGS) entry which is preliminary data.</text>
</comment>
<feature type="region of interest" description="Disordered" evidence="1">
    <location>
        <begin position="59"/>
        <end position="93"/>
    </location>
</feature>
<keyword evidence="4" id="KW-1185">Reference proteome</keyword>
<protein>
    <submittedName>
        <fullName evidence="3">Uncharacterized protein</fullName>
    </submittedName>
</protein>
<feature type="transmembrane region" description="Helical" evidence="2">
    <location>
        <begin position="12"/>
        <end position="31"/>
    </location>
</feature>
<keyword evidence="2" id="KW-1133">Transmembrane helix</keyword>
<gene>
    <name evidence="3" type="ORF">C474_18915</name>
</gene>
<organism evidence="3 4">
    <name type="scientific">Halogeometricum pallidum JCM 14848</name>
    <dbReference type="NCBI Taxonomy" id="1227487"/>
    <lineage>
        <taxon>Archaea</taxon>
        <taxon>Methanobacteriati</taxon>
        <taxon>Methanobacteriota</taxon>
        <taxon>Stenosarchaea group</taxon>
        <taxon>Halobacteria</taxon>
        <taxon>Halobacteriales</taxon>
        <taxon>Haloferacaceae</taxon>
        <taxon>Halogeometricum</taxon>
    </lineage>
</organism>
<dbReference type="InParanoid" id="M0CWB3"/>
<name>M0CWB3_HALPD</name>
<evidence type="ECO:0000256" key="2">
    <source>
        <dbReference type="SAM" id="Phobius"/>
    </source>
</evidence>
<dbReference type="Proteomes" id="UP000011513">
    <property type="component" value="Unassembled WGS sequence"/>
</dbReference>
<dbReference type="EMBL" id="AOIV01000042">
    <property type="protein sequence ID" value="ELZ26742.1"/>
    <property type="molecule type" value="Genomic_DNA"/>
</dbReference>
<dbReference type="AlphaFoldDB" id="M0CWB3"/>